<evidence type="ECO:0000256" key="1">
    <source>
        <dbReference type="SAM" id="SignalP"/>
    </source>
</evidence>
<dbReference type="AlphaFoldDB" id="A0A3B1K7C5"/>
<evidence type="ECO:0000313" key="4">
    <source>
        <dbReference type="Proteomes" id="UP000018467"/>
    </source>
</evidence>
<evidence type="ECO:0000259" key="2">
    <source>
        <dbReference type="PROSITE" id="PS50055"/>
    </source>
</evidence>
<feature type="chain" id="PRO_5017223432" description="Tyrosine-protein phosphatase domain-containing protein" evidence="1">
    <location>
        <begin position="20"/>
        <end position="138"/>
    </location>
</feature>
<feature type="domain" description="Tyrosine-protein phosphatase" evidence="2">
    <location>
        <begin position="1"/>
        <end position="128"/>
    </location>
</feature>
<feature type="signal peptide" evidence="1">
    <location>
        <begin position="1"/>
        <end position="19"/>
    </location>
</feature>
<dbReference type="Bgee" id="ENSAMXG00000034997">
    <property type="expression patterns" value="Expressed in brain and 10 other cell types or tissues"/>
</dbReference>
<reference evidence="4" key="1">
    <citation type="submission" date="2013-03" db="EMBL/GenBank/DDBJ databases">
        <authorList>
            <person name="Jeffery W."/>
            <person name="Warren W."/>
            <person name="Wilson R.K."/>
        </authorList>
    </citation>
    <scope>NUCLEOTIDE SEQUENCE</scope>
    <source>
        <strain evidence="4">female</strain>
    </source>
</reference>
<keyword evidence="4" id="KW-1185">Reference proteome</keyword>
<evidence type="ECO:0000313" key="3">
    <source>
        <dbReference type="Ensembl" id="ENSAMXP00000050000.1"/>
    </source>
</evidence>
<dbReference type="Proteomes" id="UP000018467">
    <property type="component" value="Unassembled WGS sequence"/>
</dbReference>
<dbReference type="GeneTree" id="ENSGT00940000154095"/>
<dbReference type="GO" id="GO:0045202">
    <property type="term" value="C:synapse"/>
    <property type="evidence" value="ECO:0007669"/>
    <property type="project" value="TreeGrafter"/>
</dbReference>
<proteinExistence type="predicted"/>
<dbReference type="InterPro" id="IPR033522">
    <property type="entry name" value="IA-2/IA-2_beta"/>
</dbReference>
<dbReference type="STRING" id="7994.ENSAMXP00000050000"/>
<dbReference type="InParanoid" id="A0A3B1K7C5"/>
<dbReference type="PROSITE" id="PS50055">
    <property type="entry name" value="TYR_PHOSPHATASE_PTP"/>
    <property type="match status" value="1"/>
</dbReference>
<reference evidence="3" key="3">
    <citation type="submission" date="2025-08" db="UniProtKB">
        <authorList>
            <consortium name="Ensembl"/>
        </authorList>
    </citation>
    <scope>IDENTIFICATION</scope>
</reference>
<dbReference type="Gene3D" id="3.90.190.10">
    <property type="entry name" value="Protein tyrosine phosphatase superfamily"/>
    <property type="match status" value="1"/>
</dbReference>
<dbReference type="Pfam" id="PF00102">
    <property type="entry name" value="Y_phosphatase"/>
    <property type="match status" value="1"/>
</dbReference>
<name>A0A3B1K7C5_ASTMX</name>
<dbReference type="GO" id="GO:0004725">
    <property type="term" value="F:protein tyrosine phosphatase activity"/>
    <property type="evidence" value="ECO:0007669"/>
    <property type="project" value="InterPro"/>
</dbReference>
<dbReference type="GO" id="GO:0051046">
    <property type="term" value="P:regulation of secretion"/>
    <property type="evidence" value="ECO:0007669"/>
    <property type="project" value="TreeGrafter"/>
</dbReference>
<protein>
    <recommendedName>
        <fullName evidence="2">Tyrosine-protein phosphatase domain-containing protein</fullName>
    </recommendedName>
</protein>
<reference evidence="4" key="2">
    <citation type="journal article" date="2014" name="Nat. Commun.">
        <title>The cavefish genome reveals candidate genes for eye loss.</title>
        <authorList>
            <person name="McGaugh S.E."/>
            <person name="Gross J.B."/>
            <person name="Aken B."/>
            <person name="Blin M."/>
            <person name="Borowsky R."/>
            <person name="Chalopin D."/>
            <person name="Hinaux H."/>
            <person name="Jeffery W.R."/>
            <person name="Keene A."/>
            <person name="Ma L."/>
            <person name="Minx P."/>
            <person name="Murphy D."/>
            <person name="O'Quin K.E."/>
            <person name="Retaux S."/>
            <person name="Rohner N."/>
            <person name="Searle S.M."/>
            <person name="Stahl B.A."/>
            <person name="Tabin C."/>
            <person name="Volff J.N."/>
            <person name="Yoshizawa M."/>
            <person name="Warren W.C."/>
        </authorList>
    </citation>
    <scope>NUCLEOTIDE SEQUENCE [LARGE SCALE GENOMIC DNA]</scope>
    <source>
        <strain evidence="4">female</strain>
    </source>
</reference>
<reference evidence="3" key="4">
    <citation type="submission" date="2025-09" db="UniProtKB">
        <authorList>
            <consortium name="Ensembl"/>
        </authorList>
    </citation>
    <scope>IDENTIFICATION</scope>
</reference>
<keyword evidence="1" id="KW-0732">Signal</keyword>
<dbReference type="InterPro" id="IPR029021">
    <property type="entry name" value="Prot-tyrosine_phosphatase-like"/>
</dbReference>
<dbReference type="PANTHER" id="PTHR46106:SF5">
    <property type="entry name" value="RECEPTOR-TYPE TYROSINE-PROTEIN PHOSPHATASE N2"/>
    <property type="match status" value="1"/>
</dbReference>
<organism evidence="3 4">
    <name type="scientific">Astyanax mexicanus</name>
    <name type="common">Blind cave fish</name>
    <name type="synonym">Astyanax fasciatus mexicanus</name>
    <dbReference type="NCBI Taxonomy" id="7994"/>
    <lineage>
        <taxon>Eukaryota</taxon>
        <taxon>Metazoa</taxon>
        <taxon>Chordata</taxon>
        <taxon>Craniata</taxon>
        <taxon>Vertebrata</taxon>
        <taxon>Euteleostomi</taxon>
        <taxon>Actinopterygii</taxon>
        <taxon>Neopterygii</taxon>
        <taxon>Teleostei</taxon>
        <taxon>Ostariophysi</taxon>
        <taxon>Characiformes</taxon>
        <taxon>Characoidei</taxon>
        <taxon>Acestrorhamphidae</taxon>
        <taxon>Acestrorhamphinae</taxon>
        <taxon>Astyanax</taxon>
    </lineage>
</organism>
<dbReference type="PANTHER" id="PTHR46106">
    <property type="entry name" value="IA-2 PROTEIN TYROSINE PHOSPHATASE, ISOFORM C"/>
    <property type="match status" value="1"/>
</dbReference>
<dbReference type="Ensembl" id="ENSAMXT00000039998.1">
    <property type="protein sequence ID" value="ENSAMXP00000050000.1"/>
    <property type="gene ID" value="ENSAMXG00000034997.1"/>
</dbReference>
<dbReference type="GO" id="GO:0030141">
    <property type="term" value="C:secretory granule"/>
    <property type="evidence" value="ECO:0007669"/>
    <property type="project" value="InterPro"/>
</dbReference>
<accession>A0A3B1K7C5</accession>
<sequence>MVWESGCVVIVMLTPLAENGTKQCHQYWPDEGSDLYHIYEFAPFSHIWCEDFLVRSFYLKNVQTNETRTVTQFHFLSWMDQSVPESARTLLDFRRCVPSSPVYSTDQKLGHTFSYLMRFLYFHDSLHCRFSLKHQNYE</sequence>
<dbReference type="InterPro" id="IPR000242">
    <property type="entry name" value="PTP_cat"/>
</dbReference>
<dbReference type="GO" id="GO:0035773">
    <property type="term" value="P:insulin secretion involved in cellular response to glucose stimulus"/>
    <property type="evidence" value="ECO:0007669"/>
    <property type="project" value="TreeGrafter"/>
</dbReference>
<dbReference type="SUPFAM" id="SSF52799">
    <property type="entry name" value="(Phosphotyrosine protein) phosphatases II"/>
    <property type="match status" value="1"/>
</dbReference>